<accession>A0A2S2QK40</accession>
<reference evidence="1" key="1">
    <citation type="submission" date="2018-04" db="EMBL/GenBank/DDBJ databases">
        <title>Transcriptome assembly of Sipha flava.</title>
        <authorList>
            <person name="Scully E.D."/>
            <person name="Geib S.M."/>
            <person name="Palmer N.A."/>
            <person name="Koch K."/>
            <person name="Bradshaw J."/>
            <person name="Heng-Moss T."/>
            <person name="Sarath G."/>
        </authorList>
    </citation>
    <scope>NUCLEOTIDE SEQUENCE</scope>
</reference>
<proteinExistence type="predicted"/>
<evidence type="ECO:0000313" key="1">
    <source>
        <dbReference type="EMBL" id="MBY78107.1"/>
    </source>
</evidence>
<protein>
    <submittedName>
        <fullName evidence="1">Uncharacterized protein</fullName>
    </submittedName>
</protein>
<dbReference type="AlphaFoldDB" id="A0A2S2QK40"/>
<dbReference type="EMBL" id="GGMS01008904">
    <property type="protein sequence ID" value="MBY78107.1"/>
    <property type="molecule type" value="Transcribed_RNA"/>
</dbReference>
<name>A0A2S2QK40_9HEMI</name>
<organism evidence="1">
    <name type="scientific">Sipha flava</name>
    <name type="common">yellow sugarcane aphid</name>
    <dbReference type="NCBI Taxonomy" id="143950"/>
    <lineage>
        <taxon>Eukaryota</taxon>
        <taxon>Metazoa</taxon>
        <taxon>Ecdysozoa</taxon>
        <taxon>Arthropoda</taxon>
        <taxon>Hexapoda</taxon>
        <taxon>Insecta</taxon>
        <taxon>Pterygota</taxon>
        <taxon>Neoptera</taxon>
        <taxon>Paraneoptera</taxon>
        <taxon>Hemiptera</taxon>
        <taxon>Sternorrhyncha</taxon>
        <taxon>Aphidomorpha</taxon>
        <taxon>Aphidoidea</taxon>
        <taxon>Aphididae</taxon>
        <taxon>Sipha</taxon>
    </lineage>
</organism>
<gene>
    <name evidence="1" type="ORF">g.5817</name>
</gene>
<sequence length="102" mass="11436">MFFGIIHQAAGSNDHPSAPIFLQLYKILSSYSILKPPKSGNCTVDDDSPLTPVITISDLKDIYYPEKSHLVENLKNKLNKIKYLSIIATTVFRSIVNPRFAL</sequence>